<feature type="transmembrane region" description="Helical" evidence="1">
    <location>
        <begin position="97"/>
        <end position="119"/>
    </location>
</feature>
<dbReference type="AlphaFoldDB" id="A0A2S5RAK9"/>
<reference evidence="2 3" key="1">
    <citation type="submission" date="2017-11" db="EMBL/GenBank/DDBJ databases">
        <title>Genome sequence of Entomoplasma lucivorax PIPN-2 (ATCC 49196).</title>
        <authorList>
            <person name="Lo W.-S."/>
            <person name="Gasparich G.E."/>
            <person name="Kuo C.-H."/>
        </authorList>
    </citation>
    <scope>NUCLEOTIDE SEQUENCE [LARGE SCALE GENOMIC DNA]</scope>
    <source>
        <strain evidence="2 3">PIPN-2</strain>
    </source>
</reference>
<dbReference type="Gene3D" id="1.10.1760.20">
    <property type="match status" value="1"/>
</dbReference>
<sequence>MNYKLTTIRIAFIGVYIALIYGLKLALSFIPNVEVVTLLMTMGAVYMPYWAVILSVMSFNLLELVTYGFGDWWVFYMLVWPLLVTICSLFKKSILKHWWIAVIIMTLFGFLFGTLNTGVRMFFYGFNGAMAYWVAGFTFDLVHGVANMLVGVALTVPVMKVMNIYMPRIFNKPWKIEKKWDIENDKPAIEQRT</sequence>
<evidence type="ECO:0000313" key="3">
    <source>
        <dbReference type="Proteomes" id="UP000237865"/>
    </source>
</evidence>
<feature type="transmembrane region" description="Helical" evidence="1">
    <location>
        <begin position="6"/>
        <end position="23"/>
    </location>
</feature>
<keyword evidence="1" id="KW-1133">Transmembrane helix</keyword>
<comment type="caution">
    <text evidence="2">The sequence shown here is derived from an EMBL/GenBank/DDBJ whole genome shotgun (WGS) entry which is preliminary data.</text>
</comment>
<accession>A0A2S5RAK9</accession>
<protein>
    <recommendedName>
        <fullName evidence="4">ECF transporter S component</fullName>
    </recommendedName>
</protein>
<feature type="transmembrane region" description="Helical" evidence="1">
    <location>
        <begin position="35"/>
        <end position="61"/>
    </location>
</feature>
<feature type="transmembrane region" description="Helical" evidence="1">
    <location>
        <begin position="73"/>
        <end position="90"/>
    </location>
</feature>
<proteinExistence type="predicted"/>
<evidence type="ECO:0000256" key="1">
    <source>
        <dbReference type="SAM" id="Phobius"/>
    </source>
</evidence>
<name>A0A2S5RAK9_9MOLU</name>
<evidence type="ECO:0000313" key="2">
    <source>
        <dbReference type="EMBL" id="PPE04155.1"/>
    </source>
</evidence>
<keyword evidence="1" id="KW-0472">Membrane</keyword>
<keyword evidence="1" id="KW-0812">Transmembrane</keyword>
<dbReference type="Proteomes" id="UP000237865">
    <property type="component" value="Unassembled WGS sequence"/>
</dbReference>
<gene>
    <name evidence="2" type="ORF">ELUCI_v1c09350</name>
</gene>
<dbReference type="EMBL" id="PHNE01000006">
    <property type="protein sequence ID" value="PPE04155.1"/>
    <property type="molecule type" value="Genomic_DNA"/>
</dbReference>
<feature type="transmembrane region" description="Helical" evidence="1">
    <location>
        <begin position="131"/>
        <end position="158"/>
    </location>
</feature>
<keyword evidence="3" id="KW-1185">Reference proteome</keyword>
<organism evidence="2 3">
    <name type="scientific">Williamsoniiplasma lucivorax</name>
    <dbReference type="NCBI Taxonomy" id="209274"/>
    <lineage>
        <taxon>Bacteria</taxon>
        <taxon>Bacillati</taxon>
        <taxon>Mycoplasmatota</taxon>
        <taxon>Mollicutes</taxon>
        <taxon>Entomoplasmatales</taxon>
        <taxon>Williamsoniiplasma</taxon>
    </lineage>
</organism>
<evidence type="ECO:0008006" key="4">
    <source>
        <dbReference type="Google" id="ProtNLM"/>
    </source>
</evidence>
<dbReference type="RefSeq" id="WP_028126883.1">
    <property type="nucleotide sequence ID" value="NZ_PHNE01000006.1"/>
</dbReference>